<dbReference type="Gene3D" id="2.30.30.40">
    <property type="entry name" value="SH3 Domains"/>
    <property type="match status" value="1"/>
</dbReference>
<evidence type="ECO:0000259" key="3">
    <source>
        <dbReference type="Pfam" id="PF14603"/>
    </source>
</evidence>
<organism evidence="4 5">
    <name type="scientific">Engystomops pustulosus</name>
    <name type="common">Tungara frog</name>
    <name type="synonym">Physalaemus pustulosus</name>
    <dbReference type="NCBI Taxonomy" id="76066"/>
    <lineage>
        <taxon>Eukaryota</taxon>
        <taxon>Metazoa</taxon>
        <taxon>Chordata</taxon>
        <taxon>Craniata</taxon>
        <taxon>Vertebrata</taxon>
        <taxon>Euteleostomi</taxon>
        <taxon>Amphibia</taxon>
        <taxon>Batrachia</taxon>
        <taxon>Anura</taxon>
        <taxon>Neobatrachia</taxon>
        <taxon>Hyloidea</taxon>
        <taxon>Leptodactylidae</taxon>
        <taxon>Leiuperinae</taxon>
        <taxon>Engystomops</taxon>
    </lineage>
</organism>
<dbReference type="GO" id="GO:0050852">
    <property type="term" value="P:T cell receptor signaling pathway"/>
    <property type="evidence" value="ECO:0007669"/>
    <property type="project" value="TreeGrafter"/>
</dbReference>
<dbReference type="GO" id="GO:0072659">
    <property type="term" value="P:protein localization to plasma membrane"/>
    <property type="evidence" value="ECO:0007669"/>
    <property type="project" value="TreeGrafter"/>
</dbReference>
<evidence type="ECO:0000313" key="5">
    <source>
        <dbReference type="Proteomes" id="UP000824782"/>
    </source>
</evidence>
<dbReference type="InterPro" id="IPR036028">
    <property type="entry name" value="SH3-like_dom_sf"/>
</dbReference>
<feature type="region of interest" description="Disordered" evidence="2">
    <location>
        <begin position="1"/>
        <end position="42"/>
    </location>
</feature>
<sequence length="497" mass="55354">MDTEESSDFKSVRERFQSISHSSSAPPYTTREEPIPRARIANIRSNPALQDVIKNLESHPPAVAPPIAVKPGLPPKPNGLVNDNMKLGKGFRQTLHITDSSRMEEDKAHPKNPQMYRLSMPLIQDPHPRANLPRAHKDLENVTSINKVGIAGSKHKPPPISPKPVIMTSSPIPDVPNQKEKKIVRKIPVFKTIPPITSLGPPPSKPPRPPNVDLSPFYTESSQEEGIYNEPEDLSEAEYDLASPSTIRDESEVYDEALSPKDSTESDSNFYEVENVEYDTPEAATGETEVFSENETDEMLCYEEILRKQESGYEMNPFSSNPVSGPETVDGGIHEVTEANHDYGYSSSMSLYPNSRSSVANGHYSVDLETSNELIRHKDSKAKEGKMRKKFKITGQETMLYQSIILEDFKAEKYSLPVKKGETVEVIRITECPAGRWLARDYSGEIKIINIATINDLAPLSAKNKLELAVKPGETVEVVDVTDENQIICRNFAGKCK</sequence>
<dbReference type="Proteomes" id="UP000824782">
    <property type="component" value="Unassembled WGS sequence"/>
</dbReference>
<dbReference type="InterPro" id="IPR043443">
    <property type="entry name" value="FYB1/2-like"/>
</dbReference>
<accession>A0AAV6ZBJ5</accession>
<proteinExistence type="predicted"/>
<dbReference type="EMBL" id="WNYA01001485">
    <property type="protein sequence ID" value="KAG8545688.1"/>
    <property type="molecule type" value="Genomic_DNA"/>
</dbReference>
<dbReference type="Pfam" id="PF14603">
    <property type="entry name" value="hSH3"/>
    <property type="match status" value="1"/>
</dbReference>
<dbReference type="InterPro" id="IPR029294">
    <property type="entry name" value="hSH3"/>
</dbReference>
<dbReference type="AlphaFoldDB" id="A0AAV6ZBJ5"/>
<feature type="compositionally biased region" description="Basic and acidic residues" evidence="2">
    <location>
        <begin position="7"/>
        <end position="16"/>
    </location>
</feature>
<protein>
    <recommendedName>
        <fullName evidence="3">Helically-extended SH3 domain-containing protein</fullName>
    </recommendedName>
</protein>
<evidence type="ECO:0000256" key="2">
    <source>
        <dbReference type="SAM" id="MobiDB-lite"/>
    </source>
</evidence>
<evidence type="ECO:0000313" key="4">
    <source>
        <dbReference type="EMBL" id="KAG8545688.1"/>
    </source>
</evidence>
<feature type="compositionally biased region" description="Pro residues" evidence="2">
    <location>
        <begin position="200"/>
        <end position="210"/>
    </location>
</feature>
<dbReference type="PANTHER" id="PTHR16830:SF23">
    <property type="entry name" value="FYN BINDING PROTEIN 2"/>
    <property type="match status" value="1"/>
</dbReference>
<evidence type="ECO:0000256" key="1">
    <source>
        <dbReference type="ARBA" id="ARBA00022553"/>
    </source>
</evidence>
<feature type="region of interest" description="Disordered" evidence="2">
    <location>
        <begin position="194"/>
        <end position="232"/>
    </location>
</feature>
<keyword evidence="5" id="KW-1185">Reference proteome</keyword>
<comment type="caution">
    <text evidence="4">The sequence shown here is derived from an EMBL/GenBank/DDBJ whole genome shotgun (WGS) entry which is preliminary data.</text>
</comment>
<reference evidence="4" key="1">
    <citation type="thesis" date="2020" institute="ProQuest LLC" country="789 East Eisenhower Parkway, Ann Arbor, MI, USA">
        <title>Comparative Genomics and Chromosome Evolution.</title>
        <authorList>
            <person name="Mudd A.B."/>
        </authorList>
    </citation>
    <scope>NUCLEOTIDE SEQUENCE</scope>
    <source>
        <strain evidence="4">237g6f4</strain>
        <tissue evidence="4">Blood</tissue>
    </source>
</reference>
<name>A0AAV6ZBJ5_ENGPU</name>
<feature type="domain" description="Helically-extended SH3" evidence="3">
    <location>
        <begin position="442"/>
        <end position="495"/>
    </location>
</feature>
<keyword evidence="1" id="KW-0597">Phosphoprotein</keyword>
<dbReference type="GO" id="GO:0005886">
    <property type="term" value="C:plasma membrane"/>
    <property type="evidence" value="ECO:0007669"/>
    <property type="project" value="InterPro"/>
</dbReference>
<feature type="compositionally biased region" description="Polar residues" evidence="2">
    <location>
        <begin position="17"/>
        <end position="27"/>
    </location>
</feature>
<dbReference type="PANTHER" id="PTHR16830">
    <property type="entry name" value="SH2 CONTAINING ADAPTOR PRAM-1 RELATED"/>
    <property type="match status" value="1"/>
</dbReference>
<dbReference type="SUPFAM" id="SSF50044">
    <property type="entry name" value="SH3-domain"/>
    <property type="match status" value="2"/>
</dbReference>
<dbReference type="GO" id="GO:0007229">
    <property type="term" value="P:integrin-mediated signaling pathway"/>
    <property type="evidence" value="ECO:0007669"/>
    <property type="project" value="InterPro"/>
</dbReference>
<feature type="region of interest" description="Disordered" evidence="2">
    <location>
        <begin position="149"/>
        <end position="180"/>
    </location>
</feature>
<gene>
    <name evidence="4" type="ORF">GDO81_020499</name>
</gene>